<dbReference type="EC" id="3.6.1.40" evidence="2"/>
<protein>
    <recommendedName>
        <fullName evidence="2">Guanosine-5'-triphosphate,3'-diphosphate pyrophosphatase</fullName>
        <ecNumber evidence="2">3.6.1.40</ecNumber>
    </recommendedName>
    <alternativeName>
        <fullName evidence="2">Guanosine pentaphosphate phosphohydrolase</fullName>
    </alternativeName>
    <alternativeName>
        <fullName evidence="2">pppGpp-5'-phosphohydrolase</fullName>
    </alternativeName>
</protein>
<reference evidence="6" key="1">
    <citation type="journal article" date="2019" name="Int. J. Syst. Evol. Microbiol.">
        <title>The Global Catalogue of Microorganisms (GCM) 10K type strain sequencing project: providing services to taxonomists for standard genome sequencing and annotation.</title>
        <authorList>
            <consortium name="The Broad Institute Genomics Platform"/>
            <consortium name="The Broad Institute Genome Sequencing Center for Infectious Disease"/>
            <person name="Wu L."/>
            <person name="Ma J."/>
        </authorList>
    </citation>
    <scope>NUCLEOTIDE SEQUENCE [LARGE SCALE GENOMIC DNA]</scope>
    <source>
        <strain evidence="6">CGMCC 1.10131</strain>
    </source>
</reference>
<evidence type="ECO:0000313" key="6">
    <source>
        <dbReference type="Proteomes" id="UP000651977"/>
    </source>
</evidence>
<dbReference type="Pfam" id="PF02541">
    <property type="entry name" value="Ppx-GppA"/>
    <property type="match status" value="1"/>
</dbReference>
<organism evidence="5 6">
    <name type="scientific">Agarivorans gilvus</name>
    <dbReference type="NCBI Taxonomy" id="680279"/>
    <lineage>
        <taxon>Bacteria</taxon>
        <taxon>Pseudomonadati</taxon>
        <taxon>Pseudomonadota</taxon>
        <taxon>Gammaproteobacteria</taxon>
        <taxon>Alteromonadales</taxon>
        <taxon>Alteromonadaceae</taxon>
        <taxon>Agarivorans</taxon>
    </lineage>
</organism>
<dbReference type="InterPro" id="IPR048950">
    <property type="entry name" value="Ppx_GppA_C"/>
</dbReference>
<dbReference type="InterPro" id="IPR023709">
    <property type="entry name" value="Guo-5TP_3DP_PyrP"/>
</dbReference>
<comment type="similarity">
    <text evidence="2">Belongs to the GppA/Ppx family. GppA subfamily.</text>
</comment>
<feature type="domain" description="Ppx/GppA phosphatase C-terminal" evidence="4">
    <location>
        <begin position="307"/>
        <end position="477"/>
    </location>
</feature>
<comment type="function">
    <text evidence="2">Catalyzes the conversion of pppGpp to ppGpp. Guanosine pentaphosphate (pppGpp) is a cytoplasmic signaling molecule which together with ppGpp controls the 'stringent response', an adaptive process that allows bacteria to respond to amino acid starvation, resulting in the coordinated regulation of numerous cellular activities.</text>
</comment>
<feature type="domain" description="Ppx/GppA phosphatase N-terminal" evidence="3">
    <location>
        <begin position="21"/>
        <end position="301"/>
    </location>
</feature>
<comment type="catalytic activity">
    <reaction evidence="2">
        <text>guanosine 3'-diphosphate 5'-triphosphate + H2O = guanosine 3',5'-bis(diphosphate) + phosphate + H(+)</text>
        <dbReference type="Rhea" id="RHEA:13073"/>
        <dbReference type="ChEBI" id="CHEBI:15377"/>
        <dbReference type="ChEBI" id="CHEBI:15378"/>
        <dbReference type="ChEBI" id="CHEBI:43474"/>
        <dbReference type="ChEBI" id="CHEBI:77828"/>
        <dbReference type="ChEBI" id="CHEBI:142410"/>
        <dbReference type="EC" id="3.6.1.40"/>
    </reaction>
</comment>
<accession>A0ABQ1I248</accession>
<dbReference type="EMBL" id="BMDY01000008">
    <property type="protein sequence ID" value="GGB04183.1"/>
    <property type="molecule type" value="Genomic_DNA"/>
</dbReference>
<evidence type="ECO:0000256" key="2">
    <source>
        <dbReference type="HAMAP-Rule" id="MF_01550"/>
    </source>
</evidence>
<proteinExistence type="inferred from homology"/>
<evidence type="ECO:0000256" key="1">
    <source>
        <dbReference type="ARBA" id="ARBA00022801"/>
    </source>
</evidence>
<dbReference type="InterPro" id="IPR043129">
    <property type="entry name" value="ATPase_NBD"/>
</dbReference>
<dbReference type="NCBIfam" id="NF008260">
    <property type="entry name" value="PRK11031.1"/>
    <property type="match status" value="1"/>
</dbReference>
<sequence>MSKECPFYAAIDLGSNSFHMLIVRELSGSIQTIAKVKRKVRLAAGLGADDTLDNAAMVRGWQCLSLFAEQLRDIPDEQIKIVATATLRRASNAREFLAQAEKILGHKIRIISGETEAKIIYRGVAHTSSGSGKRLVIDIGGASTELVIGEQSEALLLNSLDLGCVTWLKRFFQEQLSQANFDAAIAAAQQVINPVISDYRRLGWQSSVGASGTIQALSEVITAQGMDERITYQKLKTIQQQVIACGHLEHLNIVGLEEERKPVFASGLAILIALFESLQIKSLTLAGGALREGLVYSLLSQEETSSVRTRTADSFVKRHRIDRPHAQRVASCALAMAKQLTPSLSNRALSLLKWAAMFHEVGLNIEFKRAPQHAAYIIDHSDLPGFTSAQKHLVSNLLLNQRGEWQAPLLEQQHALPTSEAQILARLLRIAIIVCMRRTEDSVPKITLLQTGLDWRLCFPPTWNEQHPLRAAELELEAEVQRQAGYPLEIIEALC</sequence>
<comment type="caution">
    <text evidence="5">The sequence shown here is derived from an EMBL/GenBank/DDBJ whole genome shotgun (WGS) entry which is preliminary data.</text>
</comment>
<dbReference type="PANTHER" id="PTHR30005:SF0">
    <property type="entry name" value="RETROGRADE REGULATION PROTEIN 2"/>
    <property type="match status" value="1"/>
</dbReference>
<comment type="pathway">
    <text evidence="2">Purine metabolism; ppGpp biosynthesis; ppGpp from GTP: step 2/2.</text>
</comment>
<dbReference type="InterPro" id="IPR050273">
    <property type="entry name" value="GppA/Ppx_hydrolase"/>
</dbReference>
<dbReference type="InterPro" id="IPR003695">
    <property type="entry name" value="Ppx_GppA_N"/>
</dbReference>
<gene>
    <name evidence="2 5" type="primary">gppA</name>
    <name evidence="5" type="ORF">GCM10007414_16850</name>
</gene>
<name>A0ABQ1I248_9ALTE</name>
<keyword evidence="6" id="KW-1185">Reference proteome</keyword>
<dbReference type="Pfam" id="PF21447">
    <property type="entry name" value="Ppx-GppA_III"/>
    <property type="match status" value="1"/>
</dbReference>
<dbReference type="Proteomes" id="UP000651977">
    <property type="component" value="Unassembled WGS sequence"/>
</dbReference>
<evidence type="ECO:0000259" key="3">
    <source>
        <dbReference type="Pfam" id="PF02541"/>
    </source>
</evidence>
<dbReference type="InterPro" id="IPR030673">
    <property type="entry name" value="PyroPPase_GppA_Ppx"/>
</dbReference>
<evidence type="ECO:0000259" key="4">
    <source>
        <dbReference type="Pfam" id="PF21447"/>
    </source>
</evidence>
<dbReference type="PIRSF" id="PIRSF001267">
    <property type="entry name" value="Pyrophosphatase_GppA_Ppx"/>
    <property type="match status" value="1"/>
</dbReference>
<dbReference type="RefSeq" id="WP_083481607.1">
    <property type="nucleotide sequence ID" value="NZ_BMDY01000008.1"/>
</dbReference>
<keyword evidence="1 2" id="KW-0378">Hydrolase</keyword>
<dbReference type="Gene3D" id="3.30.420.150">
    <property type="entry name" value="Exopolyphosphatase. Domain 2"/>
    <property type="match status" value="1"/>
</dbReference>
<dbReference type="Gene3D" id="1.10.3210.10">
    <property type="entry name" value="Hypothetical protein af1432"/>
    <property type="match status" value="1"/>
</dbReference>
<dbReference type="Gene3D" id="3.30.420.40">
    <property type="match status" value="1"/>
</dbReference>
<dbReference type="PANTHER" id="PTHR30005">
    <property type="entry name" value="EXOPOLYPHOSPHATASE"/>
    <property type="match status" value="1"/>
</dbReference>
<dbReference type="HAMAP" id="MF_01550">
    <property type="entry name" value="GppA"/>
    <property type="match status" value="1"/>
</dbReference>
<dbReference type="SUPFAM" id="SSF109604">
    <property type="entry name" value="HD-domain/PDEase-like"/>
    <property type="match status" value="1"/>
</dbReference>
<dbReference type="SUPFAM" id="SSF53067">
    <property type="entry name" value="Actin-like ATPase domain"/>
    <property type="match status" value="2"/>
</dbReference>
<evidence type="ECO:0000313" key="5">
    <source>
        <dbReference type="EMBL" id="GGB04183.1"/>
    </source>
</evidence>